<gene>
    <name evidence="2" type="ORF">KP78_03420</name>
</gene>
<dbReference type="Gene3D" id="3.90.79.10">
    <property type="entry name" value="Nucleoside Triphosphate Pyrophosphohydrolase"/>
    <property type="match status" value="1"/>
</dbReference>
<dbReference type="RefSeq" id="WP_041085731.1">
    <property type="nucleotide sequence ID" value="NZ_JXRP01000006.1"/>
</dbReference>
<sequence>MKDEQLNIFDEKRNHLGTAARDEVHQKGYWHETFHCWLISKSQKGFDIYFQIRSDTKQDFPCLLDITAAGHLLAHETVEDGIREVREELGIDLSFDELHSLGIIINRIHLDHFLDNEFSHTYLSVIPDGFFDFTLQKEEVAGVVKASFRDFSDMVFGQTGKMPIQGFEFNEHGIKEQFDKSVGIDDLVPHEMAYLKDVVKLIERKLKLVSS</sequence>
<dbReference type="InterPro" id="IPR000086">
    <property type="entry name" value="NUDIX_hydrolase_dom"/>
</dbReference>
<evidence type="ECO:0000313" key="3">
    <source>
        <dbReference type="Proteomes" id="UP000031938"/>
    </source>
</evidence>
<dbReference type="SUPFAM" id="SSF55811">
    <property type="entry name" value="Nudix"/>
    <property type="match status" value="1"/>
</dbReference>
<organism evidence="2 3">
    <name type="scientific">Jeotgalibacillus soli</name>
    <dbReference type="NCBI Taxonomy" id="889306"/>
    <lineage>
        <taxon>Bacteria</taxon>
        <taxon>Bacillati</taxon>
        <taxon>Bacillota</taxon>
        <taxon>Bacilli</taxon>
        <taxon>Bacillales</taxon>
        <taxon>Caryophanaceae</taxon>
        <taxon>Jeotgalibacillus</taxon>
    </lineage>
</organism>
<keyword evidence="3" id="KW-1185">Reference proteome</keyword>
<protein>
    <recommendedName>
        <fullName evidence="1">Nudix hydrolase domain-containing protein</fullName>
    </recommendedName>
</protein>
<name>A0A0C2VSS2_9BACL</name>
<dbReference type="PANTHER" id="PTHR10885:SF0">
    <property type="entry name" value="ISOPENTENYL-DIPHOSPHATE DELTA-ISOMERASE"/>
    <property type="match status" value="1"/>
</dbReference>
<evidence type="ECO:0000259" key="1">
    <source>
        <dbReference type="PROSITE" id="PS51462"/>
    </source>
</evidence>
<dbReference type="EMBL" id="JXRP01000006">
    <property type="protein sequence ID" value="KIL51972.1"/>
    <property type="molecule type" value="Genomic_DNA"/>
</dbReference>
<dbReference type="InterPro" id="IPR015797">
    <property type="entry name" value="NUDIX_hydrolase-like_dom_sf"/>
</dbReference>
<dbReference type="Proteomes" id="UP000031938">
    <property type="component" value="Unassembled WGS sequence"/>
</dbReference>
<dbReference type="CDD" id="cd04692">
    <property type="entry name" value="NUDIX_Hydrolase"/>
    <property type="match status" value="1"/>
</dbReference>
<dbReference type="AlphaFoldDB" id="A0A0C2VSS2"/>
<dbReference type="GO" id="GO:0003824">
    <property type="term" value="F:catalytic activity"/>
    <property type="evidence" value="ECO:0007669"/>
    <property type="project" value="UniProtKB-ARBA"/>
</dbReference>
<reference evidence="2 3" key="1">
    <citation type="submission" date="2015-01" db="EMBL/GenBank/DDBJ databases">
        <title>Genome sequencing of Jeotgalibacillus soli.</title>
        <authorList>
            <person name="Goh K.M."/>
            <person name="Chan K.-G."/>
            <person name="Yaakop A.S."/>
            <person name="Ee R."/>
            <person name="Gan H.M."/>
            <person name="Chan C.S."/>
        </authorList>
    </citation>
    <scope>NUCLEOTIDE SEQUENCE [LARGE SCALE GENOMIC DNA]</scope>
    <source>
        <strain evidence="2 3">P9</strain>
    </source>
</reference>
<dbReference type="PATRIC" id="fig|889306.3.peg.344"/>
<feature type="domain" description="Nudix hydrolase" evidence="1">
    <location>
        <begin position="29"/>
        <end position="168"/>
    </location>
</feature>
<accession>A0A0C2VSS2</accession>
<evidence type="ECO:0000313" key="2">
    <source>
        <dbReference type="EMBL" id="KIL51972.1"/>
    </source>
</evidence>
<dbReference type="PROSITE" id="PS51462">
    <property type="entry name" value="NUDIX"/>
    <property type="match status" value="1"/>
</dbReference>
<dbReference type="STRING" id="889306.KP78_03420"/>
<proteinExistence type="predicted"/>
<dbReference type="PANTHER" id="PTHR10885">
    <property type="entry name" value="ISOPENTENYL-DIPHOSPHATE DELTA-ISOMERASE"/>
    <property type="match status" value="1"/>
</dbReference>
<comment type="caution">
    <text evidence="2">The sequence shown here is derived from an EMBL/GenBank/DDBJ whole genome shotgun (WGS) entry which is preliminary data.</text>
</comment>